<dbReference type="KEGG" id="ftj:FTUN_8108"/>
<evidence type="ECO:0000313" key="4">
    <source>
        <dbReference type="Proteomes" id="UP000503447"/>
    </source>
</evidence>
<keyword evidence="1" id="KW-0472">Membrane</keyword>
<dbReference type="AlphaFoldDB" id="A0A6M5Z216"/>
<evidence type="ECO:0000259" key="2">
    <source>
        <dbReference type="Pfam" id="PF00535"/>
    </source>
</evidence>
<proteinExistence type="predicted"/>
<gene>
    <name evidence="3" type="ORF">FTUN_8108</name>
</gene>
<protein>
    <submittedName>
        <fullName evidence="3">GT2 family glycosyltransferase</fullName>
    </submittedName>
</protein>
<organism evidence="3 4">
    <name type="scientific">Frigoriglobus tundricola</name>
    <dbReference type="NCBI Taxonomy" id="2774151"/>
    <lineage>
        <taxon>Bacteria</taxon>
        <taxon>Pseudomonadati</taxon>
        <taxon>Planctomycetota</taxon>
        <taxon>Planctomycetia</taxon>
        <taxon>Gemmatales</taxon>
        <taxon>Gemmataceae</taxon>
        <taxon>Frigoriglobus</taxon>
    </lineage>
</organism>
<dbReference type="GO" id="GO:0016740">
    <property type="term" value="F:transferase activity"/>
    <property type="evidence" value="ECO:0007669"/>
    <property type="project" value="UniProtKB-KW"/>
</dbReference>
<evidence type="ECO:0000313" key="3">
    <source>
        <dbReference type="EMBL" id="QJX00478.1"/>
    </source>
</evidence>
<dbReference type="Gene3D" id="3.90.550.10">
    <property type="entry name" value="Spore Coat Polysaccharide Biosynthesis Protein SpsA, Chain A"/>
    <property type="match status" value="1"/>
</dbReference>
<evidence type="ECO:0000256" key="1">
    <source>
        <dbReference type="SAM" id="Phobius"/>
    </source>
</evidence>
<name>A0A6M5Z216_9BACT</name>
<dbReference type="RefSeq" id="WP_171475215.1">
    <property type="nucleotide sequence ID" value="NZ_CP053452.2"/>
</dbReference>
<reference evidence="4" key="1">
    <citation type="submission" date="2020-05" db="EMBL/GenBank/DDBJ databases">
        <title>Frigoriglobus tundricola gen. nov., sp. nov., a psychrotolerant cellulolytic planctomycete of the family Gemmataceae with two divergent copies of 16S rRNA gene.</title>
        <authorList>
            <person name="Kulichevskaya I.S."/>
            <person name="Ivanova A.A."/>
            <person name="Naumoff D.G."/>
            <person name="Beletsky A.V."/>
            <person name="Rijpstra W.I.C."/>
            <person name="Sinninghe Damste J.S."/>
            <person name="Mardanov A.V."/>
            <person name="Ravin N.V."/>
            <person name="Dedysh S.N."/>
        </authorList>
    </citation>
    <scope>NUCLEOTIDE SEQUENCE [LARGE SCALE GENOMIC DNA]</scope>
    <source>
        <strain evidence="4">PL17</strain>
    </source>
</reference>
<feature type="domain" description="Glycosyltransferase 2-like" evidence="2">
    <location>
        <begin position="6"/>
        <end position="126"/>
    </location>
</feature>
<dbReference type="InterPro" id="IPR050834">
    <property type="entry name" value="Glycosyltransf_2"/>
</dbReference>
<keyword evidence="1" id="KW-0812">Transmembrane</keyword>
<dbReference type="CDD" id="cd00761">
    <property type="entry name" value="Glyco_tranf_GTA_type"/>
    <property type="match status" value="1"/>
</dbReference>
<dbReference type="InterPro" id="IPR001173">
    <property type="entry name" value="Glyco_trans_2-like"/>
</dbReference>
<dbReference type="SUPFAM" id="SSF53448">
    <property type="entry name" value="Nucleotide-diphospho-sugar transferases"/>
    <property type="match status" value="1"/>
</dbReference>
<feature type="transmembrane region" description="Helical" evidence="1">
    <location>
        <begin position="317"/>
        <end position="336"/>
    </location>
</feature>
<accession>A0A6M5Z216</accession>
<sequence>MTIKLSICIPTYNFGKFIGETLNSIISQSDDRVQIVIVDGGSTDDTGAVVAEAAARFPRIKMIRREQNVGVDRDILESVSQADGEYCWLFSSDDVLVPGAVARVMAAIDEGGWDVLLTGFTRCGLKLEPLNDYPVLGCKTQQQFDWSDPARRAEYFQRAQTTAAFFSFISDIVVRRDRWMNAPNVEPFIGSCWIIAAKIFAISKTRLVVRFDPAVYLLKRGENDSFLSRGMIRRTALAVCGFREVAWHFFGVDSPEAIHVGRVLRFELPFFHLCEVRRLAFPRADTEQRALFFHLIRLHYADDPAGGGWYRHAVLRWTPTWLVTVMLVLWGLPFSVKRKLGI</sequence>
<keyword evidence="3" id="KW-0808">Transferase</keyword>
<dbReference type="Proteomes" id="UP000503447">
    <property type="component" value="Chromosome"/>
</dbReference>
<keyword evidence="4" id="KW-1185">Reference proteome</keyword>
<dbReference type="PANTHER" id="PTHR43685">
    <property type="entry name" value="GLYCOSYLTRANSFERASE"/>
    <property type="match status" value="1"/>
</dbReference>
<keyword evidence="1" id="KW-1133">Transmembrane helix</keyword>
<dbReference type="InterPro" id="IPR029044">
    <property type="entry name" value="Nucleotide-diphossugar_trans"/>
</dbReference>
<dbReference type="EMBL" id="CP053452">
    <property type="protein sequence ID" value="QJX00478.1"/>
    <property type="molecule type" value="Genomic_DNA"/>
</dbReference>
<dbReference type="PANTHER" id="PTHR43685:SF11">
    <property type="entry name" value="GLYCOSYLTRANSFERASE TAGX-RELATED"/>
    <property type="match status" value="1"/>
</dbReference>
<dbReference type="Pfam" id="PF00535">
    <property type="entry name" value="Glycos_transf_2"/>
    <property type="match status" value="1"/>
</dbReference>